<dbReference type="RefSeq" id="WP_043767757.1">
    <property type="nucleotide sequence ID" value="NZ_JAME01000006.1"/>
</dbReference>
<feature type="domain" description="Pyridoxamine 5'-phosphate oxidase N-terminal" evidence="1">
    <location>
        <begin position="31"/>
        <end position="149"/>
    </location>
</feature>
<dbReference type="PANTHER" id="PTHR42815:SF2">
    <property type="entry name" value="FAD-BINDING, PUTATIVE (AFU_ORTHOLOGUE AFUA_6G07600)-RELATED"/>
    <property type="match status" value="1"/>
</dbReference>
<gene>
    <name evidence="2" type="ORF">RISW2_20175</name>
</gene>
<dbReference type="OrthoDB" id="9790331at2"/>
<keyword evidence="3" id="KW-1185">Reference proteome</keyword>
<dbReference type="EMBL" id="JAME01000006">
    <property type="protein sequence ID" value="ETX29968.1"/>
    <property type="molecule type" value="Genomic_DNA"/>
</dbReference>
<dbReference type="InterPro" id="IPR024029">
    <property type="entry name" value="Pyridox_Oxase_FMN-dep"/>
</dbReference>
<dbReference type="NCBIfam" id="TIGR04025">
    <property type="entry name" value="PPOX_FMN_DR2398"/>
    <property type="match status" value="1"/>
</dbReference>
<sequence length="200" mass="21626">MRRIDDIATLEGLYGAPVPASLSKVARRIGPEHGRWIAASRFCVLSTVGPGGTDGSPRGDDGPVAEVADPRTVLIPDWSGNNRLDSLRNIVADGRVSLMFMVSGSTAVVRVNGRAFLTDDADLRARFDRNGRLPATVIVVEVGEVYVQCAKAVLRSGIWGRDDSADLPSPGSLIREAADGAFDAEDYDRDYAERARPRMW</sequence>
<name>X7FB75_9RHOB</name>
<dbReference type="Gene3D" id="2.30.110.10">
    <property type="entry name" value="Electron Transport, Fmn-binding Protein, Chain A"/>
    <property type="match status" value="1"/>
</dbReference>
<protein>
    <submittedName>
        <fullName evidence="2">Pyridoxamine 5'-phosphate oxidase</fullName>
    </submittedName>
</protein>
<comment type="caution">
    <text evidence="2">The sequence shown here is derived from an EMBL/GenBank/DDBJ whole genome shotgun (WGS) entry which is preliminary data.</text>
</comment>
<evidence type="ECO:0000313" key="2">
    <source>
        <dbReference type="EMBL" id="ETX29968.1"/>
    </source>
</evidence>
<dbReference type="PATRIC" id="fig|1449351.3.peg.1163"/>
<dbReference type="PANTHER" id="PTHR42815">
    <property type="entry name" value="FAD-BINDING, PUTATIVE (AFU_ORTHOLOGUE AFUA_6G07600)-RELATED"/>
    <property type="match status" value="1"/>
</dbReference>
<organism evidence="2 3">
    <name type="scientific">Roseivivax isoporae LMG 25204</name>
    <dbReference type="NCBI Taxonomy" id="1449351"/>
    <lineage>
        <taxon>Bacteria</taxon>
        <taxon>Pseudomonadati</taxon>
        <taxon>Pseudomonadota</taxon>
        <taxon>Alphaproteobacteria</taxon>
        <taxon>Rhodobacterales</taxon>
        <taxon>Roseobacteraceae</taxon>
        <taxon>Roseivivax</taxon>
    </lineage>
</organism>
<accession>X7FB75</accession>
<dbReference type="STRING" id="1449351.RISW2_20175"/>
<dbReference type="Pfam" id="PF01243">
    <property type="entry name" value="PNPOx_N"/>
    <property type="match status" value="1"/>
</dbReference>
<dbReference type="InterPro" id="IPR011576">
    <property type="entry name" value="Pyridox_Oxase_N"/>
</dbReference>
<dbReference type="AlphaFoldDB" id="X7FB75"/>
<proteinExistence type="predicted"/>
<dbReference type="SUPFAM" id="SSF50475">
    <property type="entry name" value="FMN-binding split barrel"/>
    <property type="match status" value="1"/>
</dbReference>
<dbReference type="eggNOG" id="COG3576">
    <property type="taxonomic scope" value="Bacteria"/>
</dbReference>
<dbReference type="InterPro" id="IPR012349">
    <property type="entry name" value="Split_barrel_FMN-bd"/>
</dbReference>
<reference evidence="2 3" key="1">
    <citation type="submission" date="2014-01" db="EMBL/GenBank/DDBJ databases">
        <title>Roseivivax isoporae LMG 25204 Genome Sequencing.</title>
        <authorList>
            <person name="Lai Q."/>
            <person name="Li G."/>
            <person name="Shao Z."/>
        </authorList>
    </citation>
    <scope>NUCLEOTIDE SEQUENCE [LARGE SCALE GENOMIC DNA]</scope>
    <source>
        <strain evidence="2 3">LMG 25204</strain>
    </source>
</reference>
<dbReference type="Proteomes" id="UP000023430">
    <property type="component" value="Unassembled WGS sequence"/>
</dbReference>
<evidence type="ECO:0000313" key="3">
    <source>
        <dbReference type="Proteomes" id="UP000023430"/>
    </source>
</evidence>
<evidence type="ECO:0000259" key="1">
    <source>
        <dbReference type="Pfam" id="PF01243"/>
    </source>
</evidence>